<protein>
    <submittedName>
        <fullName evidence="1">Uncharacterized protein</fullName>
    </submittedName>
</protein>
<evidence type="ECO:0000313" key="2">
    <source>
        <dbReference type="Proteomes" id="UP000557717"/>
    </source>
</evidence>
<organism evidence="1 2">
    <name type="scientific">Haloferula luteola</name>
    <dbReference type="NCBI Taxonomy" id="595692"/>
    <lineage>
        <taxon>Bacteria</taxon>
        <taxon>Pseudomonadati</taxon>
        <taxon>Verrucomicrobiota</taxon>
        <taxon>Verrucomicrobiia</taxon>
        <taxon>Verrucomicrobiales</taxon>
        <taxon>Verrucomicrobiaceae</taxon>
        <taxon>Haloferula</taxon>
    </lineage>
</organism>
<sequence>MELVITGSTLLYLAIASIHGVDRSHALPVNRPFSLTNLPDAS</sequence>
<name>A0A840V5U9_9BACT</name>
<proteinExistence type="predicted"/>
<gene>
    <name evidence="1" type="ORF">HNR46_003598</name>
</gene>
<accession>A0A840V5U9</accession>
<dbReference type="EMBL" id="JACHFD010000024">
    <property type="protein sequence ID" value="MBB5353342.1"/>
    <property type="molecule type" value="Genomic_DNA"/>
</dbReference>
<dbReference type="Proteomes" id="UP000557717">
    <property type="component" value="Unassembled WGS sequence"/>
</dbReference>
<keyword evidence="2" id="KW-1185">Reference proteome</keyword>
<dbReference type="AlphaFoldDB" id="A0A840V5U9"/>
<reference evidence="1 2" key="1">
    <citation type="submission" date="2020-08" db="EMBL/GenBank/DDBJ databases">
        <title>Genomic Encyclopedia of Type Strains, Phase IV (KMG-IV): sequencing the most valuable type-strain genomes for metagenomic binning, comparative biology and taxonomic classification.</title>
        <authorList>
            <person name="Goeker M."/>
        </authorList>
    </citation>
    <scope>NUCLEOTIDE SEQUENCE [LARGE SCALE GENOMIC DNA]</scope>
    <source>
        <strain evidence="1 2">YC6886</strain>
    </source>
</reference>
<comment type="caution">
    <text evidence="1">The sequence shown here is derived from an EMBL/GenBank/DDBJ whole genome shotgun (WGS) entry which is preliminary data.</text>
</comment>
<evidence type="ECO:0000313" key="1">
    <source>
        <dbReference type="EMBL" id="MBB5353342.1"/>
    </source>
</evidence>